<name>A0A6I4ISF8_9FLAO</name>
<dbReference type="RefSeq" id="WP_140997329.1">
    <property type="nucleotide sequence ID" value="NZ_VDCZ01000004.1"/>
</dbReference>
<proteinExistence type="predicted"/>
<gene>
    <name evidence="3" type="ORF">GOQ30_07135</name>
</gene>
<feature type="transmembrane region" description="Helical" evidence="1">
    <location>
        <begin position="6"/>
        <end position="22"/>
    </location>
</feature>
<evidence type="ECO:0000313" key="4">
    <source>
        <dbReference type="Proteomes" id="UP000431264"/>
    </source>
</evidence>
<keyword evidence="1" id="KW-1133">Transmembrane helix</keyword>
<keyword evidence="4" id="KW-1185">Reference proteome</keyword>
<evidence type="ECO:0000256" key="1">
    <source>
        <dbReference type="SAM" id="Phobius"/>
    </source>
</evidence>
<keyword evidence="1" id="KW-0812">Transmembrane</keyword>
<keyword evidence="1" id="KW-0472">Membrane</keyword>
<dbReference type="InterPro" id="IPR052173">
    <property type="entry name" value="Beta-lactam_resp_regulator"/>
</dbReference>
<comment type="caution">
    <text evidence="3">The sequence shown here is derived from an EMBL/GenBank/DDBJ whole genome shotgun (WGS) entry which is preliminary data.</text>
</comment>
<accession>A0A6I4ISF8</accession>
<protein>
    <recommendedName>
        <fullName evidence="2">Peptidase M56 domain-containing protein</fullName>
    </recommendedName>
</protein>
<organism evidence="3 4">
    <name type="scientific">Flavobacterium profundi</name>
    <dbReference type="NCBI Taxonomy" id="1774945"/>
    <lineage>
        <taxon>Bacteria</taxon>
        <taxon>Pseudomonadati</taxon>
        <taxon>Bacteroidota</taxon>
        <taxon>Flavobacteriia</taxon>
        <taxon>Flavobacteriales</taxon>
        <taxon>Flavobacteriaceae</taxon>
        <taxon>Flavobacterium</taxon>
    </lineage>
</organism>
<dbReference type="Pfam" id="PF05569">
    <property type="entry name" value="Peptidase_M56"/>
    <property type="match status" value="1"/>
</dbReference>
<dbReference type="PANTHER" id="PTHR34978">
    <property type="entry name" value="POSSIBLE SENSOR-TRANSDUCER PROTEIN BLAR"/>
    <property type="match status" value="1"/>
</dbReference>
<feature type="transmembrane region" description="Helical" evidence="1">
    <location>
        <begin position="34"/>
        <end position="54"/>
    </location>
</feature>
<sequence length="434" mass="51389">MSNYIVESTISLAILFFFYKFFLESEKTYQFNRFYLLASLLISLIIPFISIEIFNEIQNIPTAPEILNERYIPNSITPKKDINYGAKIALTLYFIVAIILVIRFINNLWTFRKKIKQNPHIRLHNATIILLDENAMPYTFLNFVFVNKQNYKNKRIQPELLEHEFTHIHQKHSYDILFIEIIKIIFWFNPMFSLYKKALQLNHEFIADENVIKKHKNVSLYQHLLLNTIETKKYYLASNLNYLMTKKRFIMMTKKTSRLSAILKRATTLPVLTLLIYFLCVDLVAQEKEKTETSFPHEDVNKYYEDVQVITQDRTGNVISTKKYNELSEDEKKMIPPPPPVPLKIKMTQAQFEDFKKQAKYAIWIDGTNVDNSELNKFKPSDFVFFQNSHVYKNARSKKFPQENQVNLYTETGYKEAFEKRNKKAGGTIVIRNK</sequence>
<feature type="domain" description="Peptidase M56" evidence="2">
    <location>
        <begin position="160"/>
        <end position="235"/>
    </location>
</feature>
<dbReference type="PANTHER" id="PTHR34978:SF3">
    <property type="entry name" value="SLR0241 PROTEIN"/>
    <property type="match status" value="1"/>
</dbReference>
<evidence type="ECO:0000259" key="2">
    <source>
        <dbReference type="Pfam" id="PF05569"/>
    </source>
</evidence>
<feature type="transmembrane region" description="Helical" evidence="1">
    <location>
        <begin position="84"/>
        <end position="105"/>
    </location>
</feature>
<dbReference type="Proteomes" id="UP000431264">
    <property type="component" value="Unassembled WGS sequence"/>
</dbReference>
<dbReference type="EMBL" id="WQLW01000004">
    <property type="protein sequence ID" value="MVO08937.1"/>
    <property type="molecule type" value="Genomic_DNA"/>
</dbReference>
<dbReference type="InterPro" id="IPR008756">
    <property type="entry name" value="Peptidase_M56"/>
</dbReference>
<reference evidence="4" key="1">
    <citation type="submission" date="2019-05" db="EMBL/GenBank/DDBJ databases">
        <title>Flavobacterium profundi sp. nov., isolated from a deep-sea seamount.</title>
        <authorList>
            <person name="Zhang D.-C."/>
        </authorList>
    </citation>
    <scope>NUCLEOTIDE SEQUENCE [LARGE SCALE GENOMIC DNA]</scope>
    <source>
        <strain evidence="4">TP390</strain>
    </source>
</reference>
<dbReference type="AlphaFoldDB" id="A0A6I4ISF8"/>
<evidence type="ECO:0000313" key="3">
    <source>
        <dbReference type="EMBL" id="MVO08937.1"/>
    </source>
</evidence>
<dbReference type="OrthoDB" id="1522859at2"/>